<evidence type="ECO:0000256" key="1">
    <source>
        <dbReference type="SAM" id="Phobius"/>
    </source>
</evidence>
<dbReference type="EMBL" id="FNDS01000011">
    <property type="protein sequence ID" value="SDI54510.1"/>
    <property type="molecule type" value="Genomic_DNA"/>
</dbReference>
<dbReference type="RefSeq" id="WP_090266836.1">
    <property type="nucleotide sequence ID" value="NZ_FNDS01000011.1"/>
</dbReference>
<dbReference type="OrthoDB" id="6893752at2"/>
<keyword evidence="3" id="KW-1185">Reference proteome</keyword>
<keyword evidence="1" id="KW-0472">Membrane</keyword>
<evidence type="ECO:0000313" key="3">
    <source>
        <dbReference type="Proteomes" id="UP000199636"/>
    </source>
</evidence>
<evidence type="ECO:0000313" key="2">
    <source>
        <dbReference type="EMBL" id="SDI54510.1"/>
    </source>
</evidence>
<organism evidence="2 3">
    <name type="scientific">Pseudomonas panipatensis</name>
    <dbReference type="NCBI Taxonomy" id="428992"/>
    <lineage>
        <taxon>Bacteria</taxon>
        <taxon>Pseudomonadati</taxon>
        <taxon>Pseudomonadota</taxon>
        <taxon>Gammaproteobacteria</taxon>
        <taxon>Pseudomonadales</taxon>
        <taxon>Pseudomonadaceae</taxon>
        <taxon>Pseudomonas</taxon>
    </lineage>
</organism>
<accession>A0A1G8LH03</accession>
<feature type="transmembrane region" description="Helical" evidence="1">
    <location>
        <begin position="12"/>
        <end position="33"/>
    </location>
</feature>
<gene>
    <name evidence="2" type="ORF">SAMN05216272_111127</name>
</gene>
<name>A0A1G8LH03_9PSED</name>
<reference evidence="3" key="1">
    <citation type="submission" date="2016-10" db="EMBL/GenBank/DDBJ databases">
        <authorList>
            <person name="Varghese N."/>
            <person name="Submissions S."/>
        </authorList>
    </citation>
    <scope>NUCLEOTIDE SEQUENCE [LARGE SCALE GENOMIC DNA]</scope>
    <source>
        <strain evidence="3">CCM 7469</strain>
    </source>
</reference>
<protein>
    <recommendedName>
        <fullName evidence="4">Peptidase M48, Ste24p</fullName>
    </recommendedName>
</protein>
<dbReference type="STRING" id="428992.SAMN05216272_111127"/>
<dbReference type="Proteomes" id="UP000199636">
    <property type="component" value="Unassembled WGS sequence"/>
</dbReference>
<feature type="transmembrane region" description="Helical" evidence="1">
    <location>
        <begin position="75"/>
        <end position="94"/>
    </location>
</feature>
<evidence type="ECO:0008006" key="4">
    <source>
        <dbReference type="Google" id="ProtNLM"/>
    </source>
</evidence>
<feature type="transmembrane region" description="Helical" evidence="1">
    <location>
        <begin position="40"/>
        <end position="63"/>
    </location>
</feature>
<dbReference type="AlphaFoldDB" id="A0A1G8LH03"/>
<keyword evidence="1" id="KW-1133">Transmembrane helix</keyword>
<proteinExistence type="predicted"/>
<keyword evidence="1" id="KW-0812">Transmembrane</keyword>
<sequence>MEPTTTFGGSAVLAKYGIAIAGFGGAILSLSFLKGLTRKQAVAAVLTGFGCAYYWTAPLAWWLGQKYQMPTDDRFLCGVAFTIGLLAMNIIPGLKAAAERFLPVGGA</sequence>